<accession>A0ABD0KI60</accession>
<dbReference type="Proteomes" id="UP001519460">
    <property type="component" value="Unassembled WGS sequence"/>
</dbReference>
<protein>
    <submittedName>
        <fullName evidence="1">Uncharacterized protein</fullName>
    </submittedName>
</protein>
<sequence length="101" mass="10930">MCTSQKIPKGCKALNTTYDKSCSVDACFEPSGFQTTVACLPMMHGSGWCSVDNVRAWRVAAGVTTDHDQYSIVIFPPGGPRNTGAMTSRWHARHSVVVGPR</sequence>
<evidence type="ECO:0000313" key="2">
    <source>
        <dbReference type="Proteomes" id="UP001519460"/>
    </source>
</evidence>
<keyword evidence="2" id="KW-1185">Reference proteome</keyword>
<gene>
    <name evidence="1" type="ORF">BaRGS_00022013</name>
</gene>
<dbReference type="EMBL" id="JACVVK020000174">
    <property type="protein sequence ID" value="KAK7486729.1"/>
    <property type="molecule type" value="Genomic_DNA"/>
</dbReference>
<dbReference type="AlphaFoldDB" id="A0ABD0KI60"/>
<comment type="caution">
    <text evidence="1">The sequence shown here is derived from an EMBL/GenBank/DDBJ whole genome shotgun (WGS) entry which is preliminary data.</text>
</comment>
<organism evidence="1 2">
    <name type="scientific">Batillaria attramentaria</name>
    <dbReference type="NCBI Taxonomy" id="370345"/>
    <lineage>
        <taxon>Eukaryota</taxon>
        <taxon>Metazoa</taxon>
        <taxon>Spiralia</taxon>
        <taxon>Lophotrochozoa</taxon>
        <taxon>Mollusca</taxon>
        <taxon>Gastropoda</taxon>
        <taxon>Caenogastropoda</taxon>
        <taxon>Sorbeoconcha</taxon>
        <taxon>Cerithioidea</taxon>
        <taxon>Batillariidae</taxon>
        <taxon>Batillaria</taxon>
    </lineage>
</organism>
<name>A0ABD0KI60_9CAEN</name>
<reference evidence="1 2" key="1">
    <citation type="journal article" date="2023" name="Sci. Data">
        <title>Genome assembly of the Korean intertidal mud-creeper Batillaria attramentaria.</title>
        <authorList>
            <person name="Patra A.K."/>
            <person name="Ho P.T."/>
            <person name="Jun S."/>
            <person name="Lee S.J."/>
            <person name="Kim Y."/>
            <person name="Won Y.J."/>
        </authorList>
    </citation>
    <scope>NUCLEOTIDE SEQUENCE [LARGE SCALE GENOMIC DNA]</scope>
    <source>
        <strain evidence="1">Wonlab-2016</strain>
    </source>
</reference>
<proteinExistence type="predicted"/>
<evidence type="ECO:0000313" key="1">
    <source>
        <dbReference type="EMBL" id="KAK7486729.1"/>
    </source>
</evidence>